<organism evidence="1 2">
    <name type="scientific">Algoriphagus zhangzhouensis</name>
    <dbReference type="NCBI Taxonomy" id="1073327"/>
    <lineage>
        <taxon>Bacteria</taxon>
        <taxon>Pseudomonadati</taxon>
        <taxon>Bacteroidota</taxon>
        <taxon>Cytophagia</taxon>
        <taxon>Cytophagales</taxon>
        <taxon>Cyclobacteriaceae</taxon>
        <taxon>Algoriphagus</taxon>
    </lineage>
</organism>
<keyword evidence="2" id="KW-1185">Reference proteome</keyword>
<name>A0A1M7ZKC8_9BACT</name>
<dbReference type="Proteomes" id="UP000184609">
    <property type="component" value="Unassembled WGS sequence"/>
</dbReference>
<evidence type="ECO:0000313" key="2">
    <source>
        <dbReference type="Proteomes" id="UP000184609"/>
    </source>
</evidence>
<dbReference type="AlphaFoldDB" id="A0A1M7ZKC8"/>
<gene>
    <name evidence="1" type="ORF">SAMN04488108_4031</name>
</gene>
<dbReference type="STRING" id="1073327.SAMN04488108_4031"/>
<accession>A0A1M7ZKC8</accession>
<sequence length="53" mass="6316">MKQVFLSIVFFRVSFRKLLGFGKDLFALQKVIRIMLGILEFDRLYPIKPKQPE</sequence>
<dbReference type="EMBL" id="FRXN01000008">
    <property type="protein sequence ID" value="SHO65370.1"/>
    <property type="molecule type" value="Genomic_DNA"/>
</dbReference>
<proteinExistence type="predicted"/>
<evidence type="ECO:0000313" key="1">
    <source>
        <dbReference type="EMBL" id="SHO65370.1"/>
    </source>
</evidence>
<dbReference type="RefSeq" id="WP_166669864.1">
    <property type="nucleotide sequence ID" value="NZ_FRXN01000008.1"/>
</dbReference>
<protein>
    <submittedName>
        <fullName evidence="1">Uncharacterized protein</fullName>
    </submittedName>
</protein>
<reference evidence="2" key="1">
    <citation type="submission" date="2016-12" db="EMBL/GenBank/DDBJ databases">
        <authorList>
            <person name="Varghese N."/>
            <person name="Submissions S."/>
        </authorList>
    </citation>
    <scope>NUCLEOTIDE SEQUENCE [LARGE SCALE GENOMIC DNA]</scope>
    <source>
        <strain evidence="2">DSM 25035</strain>
    </source>
</reference>